<reference evidence="3" key="1">
    <citation type="submission" date="2021-02" db="EMBL/GenBank/DDBJ databases">
        <authorList>
            <person name="Nowell W R."/>
        </authorList>
    </citation>
    <scope>NUCLEOTIDE SEQUENCE</scope>
</reference>
<proteinExistence type="predicted"/>
<keyword evidence="1" id="KW-0732">Signal</keyword>
<evidence type="ECO:0000313" key="2">
    <source>
        <dbReference type="EMBL" id="CAF3295778.1"/>
    </source>
</evidence>
<evidence type="ECO:0000256" key="1">
    <source>
        <dbReference type="SAM" id="SignalP"/>
    </source>
</evidence>
<sequence length="159" mass="18413">MNMLQWIFFGIFLIISLNEQEIYAVRELNLESSSRIQSPSMDINPSKTQNDMAKEYSKKLDAISRPRGISSSFIQSRYFHIDQFSRDNRDLARPAAYRSKNSPSYYTYGGAGTYSIESNQEGCRLKNNLCSHDYQCCSGKCRCVRWSVMGKMSCWKKCF</sequence>
<comment type="caution">
    <text evidence="3">The sequence shown here is derived from an EMBL/GenBank/DDBJ whole genome shotgun (WGS) entry which is preliminary data.</text>
</comment>
<dbReference type="Proteomes" id="UP000663872">
    <property type="component" value="Unassembled WGS sequence"/>
</dbReference>
<gene>
    <name evidence="2" type="ORF">GRG538_LOCUS126</name>
    <name evidence="3" type="ORF">QYT958_LOCUS26745</name>
</gene>
<feature type="signal peptide" evidence="1">
    <location>
        <begin position="1"/>
        <end position="24"/>
    </location>
</feature>
<dbReference type="EMBL" id="CAJOBR010006501">
    <property type="protein sequence ID" value="CAF4845265.1"/>
    <property type="molecule type" value="Genomic_DNA"/>
</dbReference>
<feature type="chain" id="PRO_5035696021" evidence="1">
    <location>
        <begin position="25"/>
        <end position="159"/>
    </location>
</feature>
<dbReference type="Proteomes" id="UP000663848">
    <property type="component" value="Unassembled WGS sequence"/>
</dbReference>
<organism evidence="3 4">
    <name type="scientific">Rotaria socialis</name>
    <dbReference type="NCBI Taxonomy" id="392032"/>
    <lineage>
        <taxon>Eukaryota</taxon>
        <taxon>Metazoa</taxon>
        <taxon>Spiralia</taxon>
        <taxon>Gnathifera</taxon>
        <taxon>Rotifera</taxon>
        <taxon>Eurotatoria</taxon>
        <taxon>Bdelloidea</taxon>
        <taxon>Philodinida</taxon>
        <taxon>Philodinidae</taxon>
        <taxon>Rotaria</taxon>
    </lineage>
</organism>
<evidence type="ECO:0000313" key="3">
    <source>
        <dbReference type="EMBL" id="CAF4845265.1"/>
    </source>
</evidence>
<dbReference type="EMBL" id="CAJNYT010000005">
    <property type="protein sequence ID" value="CAF3295778.1"/>
    <property type="molecule type" value="Genomic_DNA"/>
</dbReference>
<protein>
    <submittedName>
        <fullName evidence="3">Uncharacterized protein</fullName>
    </submittedName>
</protein>
<name>A0A821RTV8_9BILA</name>
<accession>A0A821RTV8</accession>
<evidence type="ECO:0000313" key="4">
    <source>
        <dbReference type="Proteomes" id="UP000663848"/>
    </source>
</evidence>
<dbReference type="AlphaFoldDB" id="A0A821RTV8"/>